<dbReference type="Proteomes" id="UP000242502">
    <property type="component" value="Unassembled WGS sequence"/>
</dbReference>
<dbReference type="AlphaFoldDB" id="A0A1D2QTX4"/>
<reference evidence="1 2" key="1">
    <citation type="journal article" date="2016" name="Appl. Environ. Microbiol.">
        <title>Lack of Overt Genome Reduction in the Bryostatin-Producing Bryozoan Symbiont "Candidatus Endobugula sertula".</title>
        <authorList>
            <person name="Miller I.J."/>
            <person name="Vanee N."/>
            <person name="Fong S.S."/>
            <person name="Lim-Fong G.E."/>
            <person name="Kwan J.C."/>
        </authorList>
    </citation>
    <scope>NUCLEOTIDE SEQUENCE [LARGE SCALE GENOMIC DNA]</scope>
    <source>
        <strain evidence="1">AB1-4</strain>
    </source>
</reference>
<comment type="caution">
    <text evidence="1">The sequence shown here is derived from an EMBL/GenBank/DDBJ whole genome shotgun (WGS) entry which is preliminary data.</text>
</comment>
<dbReference type="SUPFAM" id="SSF56731">
    <property type="entry name" value="DNA primase core"/>
    <property type="match status" value="1"/>
</dbReference>
<accession>A0A1D2QTX4</accession>
<dbReference type="Gene3D" id="3.90.980.10">
    <property type="entry name" value="DNA primase, catalytic core, N-terminal domain"/>
    <property type="match status" value="1"/>
</dbReference>
<sequence length="99" mass="11379">MAKRGLDDPELINHFKLGYANRTLGLHLPQKNRKAGKQLRELLKRIGLYRKNRREHFNGSIVFPVADENEVISEVYGRKLLDNLSLSHTLGQPFMADLP</sequence>
<organism evidence="1 2">
    <name type="scientific">Candidatus Endobugula sertula</name>
    <name type="common">Bugula neritina bacterial symbiont</name>
    <dbReference type="NCBI Taxonomy" id="62101"/>
    <lineage>
        <taxon>Bacteria</taxon>
        <taxon>Pseudomonadati</taxon>
        <taxon>Pseudomonadota</taxon>
        <taxon>Gammaproteobacteria</taxon>
        <taxon>Cellvibrionales</taxon>
        <taxon>Cellvibrionaceae</taxon>
        <taxon>Candidatus Endobugula</taxon>
    </lineage>
</organism>
<dbReference type="InterPro" id="IPR037068">
    <property type="entry name" value="DNA_primase_core_N_sf"/>
</dbReference>
<evidence type="ECO:0000313" key="1">
    <source>
        <dbReference type="EMBL" id="ODS25037.1"/>
    </source>
</evidence>
<name>A0A1D2QTX4_9GAMM</name>
<protein>
    <submittedName>
        <fullName evidence="1">Uncharacterized protein</fullName>
    </submittedName>
</protein>
<proteinExistence type="predicted"/>
<dbReference type="STRING" id="62101.AB835_00595"/>
<gene>
    <name evidence="1" type="ORF">AB835_00595</name>
</gene>
<dbReference type="EMBL" id="MDLC01000002">
    <property type="protein sequence ID" value="ODS25037.1"/>
    <property type="molecule type" value="Genomic_DNA"/>
</dbReference>
<evidence type="ECO:0000313" key="2">
    <source>
        <dbReference type="Proteomes" id="UP000242502"/>
    </source>
</evidence>